<dbReference type="EMBL" id="JAATJV010151800">
    <property type="protein sequence ID" value="MBZ3870694.1"/>
    <property type="molecule type" value="Genomic_DNA"/>
</dbReference>
<evidence type="ECO:0000256" key="2">
    <source>
        <dbReference type="ARBA" id="ARBA00022527"/>
    </source>
</evidence>
<keyword evidence="4" id="KW-0547">Nucleotide-binding</keyword>
<dbReference type="PROSITE" id="PS50011">
    <property type="entry name" value="PROTEIN_KINASE_DOM"/>
    <property type="match status" value="1"/>
</dbReference>
<dbReference type="AlphaFoldDB" id="A0AA41MEV9"/>
<dbReference type="GO" id="GO:0000226">
    <property type="term" value="P:microtubule cytoskeleton organization"/>
    <property type="evidence" value="ECO:0007669"/>
    <property type="project" value="TreeGrafter"/>
</dbReference>
<keyword evidence="2" id="KW-0723">Serine/threonine-protein kinase</keyword>
<evidence type="ECO:0000259" key="7">
    <source>
        <dbReference type="PROSITE" id="PS50011"/>
    </source>
</evidence>
<dbReference type="GO" id="GO:0005524">
    <property type="term" value="F:ATP binding"/>
    <property type="evidence" value="ECO:0007669"/>
    <property type="project" value="UniProtKB-KW"/>
</dbReference>
<dbReference type="GO" id="GO:0050321">
    <property type="term" value="F:tau-protein kinase activity"/>
    <property type="evidence" value="ECO:0007669"/>
    <property type="project" value="TreeGrafter"/>
</dbReference>
<name>A0AA41MEV9_SCICA</name>
<evidence type="ECO:0000256" key="4">
    <source>
        <dbReference type="ARBA" id="ARBA00022741"/>
    </source>
</evidence>
<dbReference type="Proteomes" id="UP001166674">
    <property type="component" value="Unassembled WGS sequence"/>
</dbReference>
<protein>
    <recommendedName>
        <fullName evidence="1">non-specific serine/threonine protein kinase</fullName>
        <ecNumber evidence="1">2.7.11.1</ecNumber>
    </recommendedName>
</protein>
<dbReference type="InterPro" id="IPR000719">
    <property type="entry name" value="Prot_kinase_dom"/>
</dbReference>
<keyword evidence="5 8" id="KW-0418">Kinase</keyword>
<evidence type="ECO:0000313" key="8">
    <source>
        <dbReference type="EMBL" id="MBZ3870694.1"/>
    </source>
</evidence>
<evidence type="ECO:0000256" key="5">
    <source>
        <dbReference type="ARBA" id="ARBA00022777"/>
    </source>
</evidence>
<keyword evidence="6" id="KW-0067">ATP-binding</keyword>
<dbReference type="GO" id="GO:0005737">
    <property type="term" value="C:cytoplasm"/>
    <property type="evidence" value="ECO:0007669"/>
    <property type="project" value="TreeGrafter"/>
</dbReference>
<dbReference type="PANTHER" id="PTHR24346">
    <property type="entry name" value="MAP/MICROTUBULE AFFINITY-REGULATING KINASE"/>
    <property type="match status" value="1"/>
</dbReference>
<reference evidence="8" key="1">
    <citation type="submission" date="2020-03" db="EMBL/GenBank/DDBJ databases">
        <title>Studies in the Genomics of Life Span.</title>
        <authorList>
            <person name="Glass D."/>
        </authorList>
    </citation>
    <scope>NUCLEOTIDE SEQUENCE</scope>
    <source>
        <strain evidence="8">SUZIE</strain>
        <tissue evidence="8">Muscle</tissue>
    </source>
</reference>
<accession>A0AA41MEV9</accession>
<evidence type="ECO:0000256" key="3">
    <source>
        <dbReference type="ARBA" id="ARBA00022679"/>
    </source>
</evidence>
<keyword evidence="9" id="KW-1185">Reference proteome</keyword>
<evidence type="ECO:0000256" key="6">
    <source>
        <dbReference type="ARBA" id="ARBA00022840"/>
    </source>
</evidence>
<evidence type="ECO:0000313" key="9">
    <source>
        <dbReference type="Proteomes" id="UP001166674"/>
    </source>
</evidence>
<dbReference type="SUPFAM" id="SSF56112">
    <property type="entry name" value="Protein kinase-like (PK-like)"/>
    <property type="match status" value="1"/>
</dbReference>
<organism evidence="8 9">
    <name type="scientific">Sciurus carolinensis</name>
    <name type="common">Eastern gray squirrel</name>
    <dbReference type="NCBI Taxonomy" id="30640"/>
    <lineage>
        <taxon>Eukaryota</taxon>
        <taxon>Metazoa</taxon>
        <taxon>Chordata</taxon>
        <taxon>Craniata</taxon>
        <taxon>Vertebrata</taxon>
        <taxon>Euteleostomi</taxon>
        <taxon>Mammalia</taxon>
        <taxon>Eutheria</taxon>
        <taxon>Euarchontoglires</taxon>
        <taxon>Glires</taxon>
        <taxon>Rodentia</taxon>
        <taxon>Sciuromorpha</taxon>
        <taxon>Sciuridae</taxon>
        <taxon>Sciurinae</taxon>
        <taxon>Sciurini</taxon>
        <taxon>Sciurus</taxon>
    </lineage>
</organism>
<dbReference type="EC" id="2.7.11.1" evidence="1"/>
<dbReference type="SMART" id="SM00220">
    <property type="entry name" value="S_TKc"/>
    <property type="match status" value="1"/>
</dbReference>
<gene>
    <name evidence="8" type="ORF">SUZIE_109215</name>
</gene>
<dbReference type="GO" id="GO:0035556">
    <property type="term" value="P:intracellular signal transduction"/>
    <property type="evidence" value="ECO:0007669"/>
    <property type="project" value="TreeGrafter"/>
</dbReference>
<dbReference type="PANTHER" id="PTHR24346:SF3">
    <property type="entry name" value="GENE 10662-RELATED"/>
    <property type="match status" value="1"/>
</dbReference>
<dbReference type="InterPro" id="IPR011009">
    <property type="entry name" value="Kinase-like_dom_sf"/>
</dbReference>
<evidence type="ECO:0000256" key="1">
    <source>
        <dbReference type="ARBA" id="ARBA00012513"/>
    </source>
</evidence>
<comment type="caution">
    <text evidence="8">The sequence shown here is derived from an EMBL/GenBank/DDBJ whole genome shotgun (WGS) entry which is preliminary data.</text>
</comment>
<feature type="domain" description="Protein kinase" evidence="7">
    <location>
        <begin position="1"/>
        <end position="153"/>
    </location>
</feature>
<dbReference type="Pfam" id="PF00069">
    <property type="entry name" value="Pkinase"/>
    <property type="match status" value="1"/>
</dbReference>
<keyword evidence="3" id="KW-0808">Transferase</keyword>
<sequence>METMEHPNVIQVFQVTETTENIYTRMEHVSGESYSSPILEVNGMQEQEAQRAFSQITCTVHYCHEKYVVHRDPKPENILVNARANIKLCDFDLSCRFTAEHKLDMFCSTLPYCVPELYQLVKYDGSVIDLWNLGVLLFHGHRLPPIQSNHLCD</sequence>
<dbReference type="Gene3D" id="1.10.510.10">
    <property type="entry name" value="Transferase(Phosphotransferase) domain 1"/>
    <property type="match status" value="1"/>
</dbReference>
<proteinExistence type="predicted"/>